<name>A0A0A9EE01_ARUDO</name>
<evidence type="ECO:0000313" key="1">
    <source>
        <dbReference type="EMBL" id="JAD97228.1"/>
    </source>
</evidence>
<sequence>MGYHTNSNILDIEPKRYHLYDTVCISLLFNFLIHQKKSYMTLRVV</sequence>
<protein>
    <submittedName>
        <fullName evidence="1">Uncharacterized protein</fullName>
    </submittedName>
</protein>
<proteinExistence type="predicted"/>
<reference evidence="1" key="1">
    <citation type="submission" date="2014-09" db="EMBL/GenBank/DDBJ databases">
        <authorList>
            <person name="Magalhaes I.L.F."/>
            <person name="Oliveira U."/>
            <person name="Santos F.R."/>
            <person name="Vidigal T.H.D.A."/>
            <person name="Brescovit A.D."/>
            <person name="Santos A.J."/>
        </authorList>
    </citation>
    <scope>NUCLEOTIDE SEQUENCE</scope>
    <source>
        <tissue evidence="1">Shoot tissue taken approximately 20 cm above the soil surface</tissue>
    </source>
</reference>
<organism evidence="1">
    <name type="scientific">Arundo donax</name>
    <name type="common">Giant reed</name>
    <name type="synonym">Donax arundinaceus</name>
    <dbReference type="NCBI Taxonomy" id="35708"/>
    <lineage>
        <taxon>Eukaryota</taxon>
        <taxon>Viridiplantae</taxon>
        <taxon>Streptophyta</taxon>
        <taxon>Embryophyta</taxon>
        <taxon>Tracheophyta</taxon>
        <taxon>Spermatophyta</taxon>
        <taxon>Magnoliopsida</taxon>
        <taxon>Liliopsida</taxon>
        <taxon>Poales</taxon>
        <taxon>Poaceae</taxon>
        <taxon>PACMAD clade</taxon>
        <taxon>Arundinoideae</taxon>
        <taxon>Arundineae</taxon>
        <taxon>Arundo</taxon>
    </lineage>
</organism>
<accession>A0A0A9EE01</accession>
<dbReference type="EMBL" id="GBRH01200667">
    <property type="protein sequence ID" value="JAD97228.1"/>
    <property type="molecule type" value="Transcribed_RNA"/>
</dbReference>
<dbReference type="AlphaFoldDB" id="A0A0A9EE01"/>
<reference evidence="1" key="2">
    <citation type="journal article" date="2015" name="Data Brief">
        <title>Shoot transcriptome of the giant reed, Arundo donax.</title>
        <authorList>
            <person name="Barrero R.A."/>
            <person name="Guerrero F.D."/>
            <person name="Moolhuijzen P."/>
            <person name="Goolsby J.A."/>
            <person name="Tidwell J."/>
            <person name="Bellgard S.E."/>
            <person name="Bellgard M.I."/>
        </authorList>
    </citation>
    <scope>NUCLEOTIDE SEQUENCE</scope>
    <source>
        <tissue evidence="1">Shoot tissue taken approximately 20 cm above the soil surface</tissue>
    </source>
</reference>